<reference evidence="3 4" key="1">
    <citation type="submission" date="2019-03" db="EMBL/GenBank/DDBJ databases">
        <title>Genomics of glacier-inhabiting Cryobacterium strains.</title>
        <authorList>
            <person name="Liu Q."/>
            <person name="Xin Y.-H."/>
        </authorList>
    </citation>
    <scope>NUCLEOTIDE SEQUENCE [LARGE SCALE GENOMIC DNA]</scope>
    <source>
        <strain evidence="3 4">TMT1-51</strain>
    </source>
</reference>
<keyword evidence="2" id="KW-0472">Membrane</keyword>
<feature type="compositionally biased region" description="Low complexity" evidence="1">
    <location>
        <begin position="1"/>
        <end position="22"/>
    </location>
</feature>
<accession>A0A4Y8JX07</accession>
<evidence type="ECO:0000256" key="2">
    <source>
        <dbReference type="SAM" id="Phobius"/>
    </source>
</evidence>
<keyword evidence="4" id="KW-1185">Reference proteome</keyword>
<gene>
    <name evidence="3" type="ORF">E3T49_05040</name>
</gene>
<comment type="caution">
    <text evidence="3">The sequence shown here is derived from an EMBL/GenBank/DDBJ whole genome shotgun (WGS) entry which is preliminary data.</text>
</comment>
<dbReference type="EMBL" id="SOHA01000010">
    <property type="protein sequence ID" value="TFD32046.1"/>
    <property type="molecule type" value="Genomic_DNA"/>
</dbReference>
<feature type="region of interest" description="Disordered" evidence="1">
    <location>
        <begin position="89"/>
        <end position="116"/>
    </location>
</feature>
<dbReference type="AlphaFoldDB" id="A0A4Y8JX07"/>
<protein>
    <recommendedName>
        <fullName evidence="5">Septum formation-related domain-containing protein</fullName>
    </recommendedName>
</protein>
<keyword evidence="2" id="KW-1133">Transmembrane helix</keyword>
<organism evidence="3 4">
    <name type="scientific">Cryobacterium cryoconiti</name>
    <dbReference type="NCBI Taxonomy" id="1259239"/>
    <lineage>
        <taxon>Bacteria</taxon>
        <taxon>Bacillati</taxon>
        <taxon>Actinomycetota</taxon>
        <taxon>Actinomycetes</taxon>
        <taxon>Micrococcales</taxon>
        <taxon>Microbacteriaceae</taxon>
        <taxon>Cryobacterium</taxon>
    </lineage>
</organism>
<keyword evidence="2" id="KW-0812">Transmembrane</keyword>
<dbReference type="Proteomes" id="UP000297472">
    <property type="component" value="Unassembled WGS sequence"/>
</dbReference>
<feature type="transmembrane region" description="Helical" evidence="2">
    <location>
        <begin position="54"/>
        <end position="74"/>
    </location>
</feature>
<proteinExistence type="predicted"/>
<evidence type="ECO:0008006" key="5">
    <source>
        <dbReference type="Google" id="ProtNLM"/>
    </source>
</evidence>
<evidence type="ECO:0000256" key="1">
    <source>
        <dbReference type="SAM" id="MobiDB-lite"/>
    </source>
</evidence>
<feature type="region of interest" description="Disordered" evidence="1">
    <location>
        <begin position="1"/>
        <end position="49"/>
    </location>
</feature>
<name>A0A4Y8JX07_9MICO</name>
<evidence type="ECO:0000313" key="4">
    <source>
        <dbReference type="Proteomes" id="UP000297472"/>
    </source>
</evidence>
<feature type="compositionally biased region" description="Low complexity" evidence="1">
    <location>
        <begin position="89"/>
        <end position="103"/>
    </location>
</feature>
<evidence type="ECO:0000313" key="3">
    <source>
        <dbReference type="EMBL" id="TFD32046.1"/>
    </source>
</evidence>
<sequence>MPAPRSAAATPGPRPAGGTKPASSTRIPPTAPGADRPGSSGRPPGGGRPGGRRLVAWIAGGLALVVVLAALFFLGQSLVGGGDPAPVAVGTSSATPTPSATPTEAPPAPVEVTGPQPAGEHAWDTLFGGECLQPYVSPWEEKFTVADCATPHAAQLVYRGVFAGDAATAFPGEAELAGQINALCSAPGVIDPAAAAAYSDLQVQGSYPVTEEQWTDGARYYYCFVSLASGEPLTATVAGPGPAA</sequence>